<sequence length="126" mass="14679">MQPIPEPRFTISEHDWPTLHWDLFLEVEAVLWSWRLLADPRASTVIPVERTTDHRKLYLDYEGPVSDNRGTVRIIETGRFRPTSKFFDQFELKGKSLSGLWRFACIEGSECLIREGNVKSGELRDS</sequence>
<dbReference type="RefSeq" id="WP_213498299.1">
    <property type="nucleotide sequence ID" value="NZ_CP074694.1"/>
</dbReference>
<dbReference type="Pfam" id="PF13298">
    <property type="entry name" value="LigD_N"/>
    <property type="match status" value="1"/>
</dbReference>
<keyword evidence="3" id="KW-1185">Reference proteome</keyword>
<reference evidence="2" key="1">
    <citation type="submission" date="2021-05" db="EMBL/GenBank/DDBJ databases">
        <title>Complete genome sequence of the cellulolytic planctomycete Telmatocola sphagniphila SP2T and characterization of the first cellulase from planctomycetes.</title>
        <authorList>
            <person name="Rakitin A.L."/>
            <person name="Beletsky A.V."/>
            <person name="Naumoff D.G."/>
            <person name="Kulichevskaya I.S."/>
            <person name="Mardanov A.V."/>
            <person name="Ravin N.V."/>
            <person name="Dedysh S.N."/>
        </authorList>
    </citation>
    <scope>NUCLEOTIDE SEQUENCE</scope>
    <source>
        <strain evidence="2">SP2T</strain>
    </source>
</reference>
<name>A0A8E6BAI4_9BACT</name>
<evidence type="ECO:0000313" key="3">
    <source>
        <dbReference type="Proteomes" id="UP000676194"/>
    </source>
</evidence>
<accession>A0A8E6BAI4</accession>
<dbReference type="InterPro" id="IPR014144">
    <property type="entry name" value="LigD_PE_domain"/>
</dbReference>
<organism evidence="2 3">
    <name type="scientific">Telmatocola sphagniphila</name>
    <dbReference type="NCBI Taxonomy" id="1123043"/>
    <lineage>
        <taxon>Bacteria</taxon>
        <taxon>Pseudomonadati</taxon>
        <taxon>Planctomycetota</taxon>
        <taxon>Planctomycetia</taxon>
        <taxon>Gemmatales</taxon>
        <taxon>Gemmataceae</taxon>
    </lineage>
</organism>
<protein>
    <recommendedName>
        <fullName evidence="1">DNA ligase D 3'-phosphoesterase domain-containing protein</fullName>
    </recommendedName>
</protein>
<proteinExistence type="predicted"/>
<dbReference type="AlphaFoldDB" id="A0A8E6BAI4"/>
<dbReference type="KEGG" id="tsph:KIH39_05715"/>
<evidence type="ECO:0000259" key="1">
    <source>
        <dbReference type="Pfam" id="PF13298"/>
    </source>
</evidence>
<dbReference type="EMBL" id="CP074694">
    <property type="protein sequence ID" value="QVL33410.1"/>
    <property type="molecule type" value="Genomic_DNA"/>
</dbReference>
<feature type="domain" description="DNA ligase D 3'-phosphoesterase" evidence="1">
    <location>
        <begin position="13"/>
        <end position="101"/>
    </location>
</feature>
<evidence type="ECO:0000313" key="2">
    <source>
        <dbReference type="EMBL" id="QVL33410.1"/>
    </source>
</evidence>
<dbReference type="Proteomes" id="UP000676194">
    <property type="component" value="Chromosome"/>
</dbReference>
<gene>
    <name evidence="2" type="ORF">KIH39_05715</name>
</gene>